<sequence>MKRFYLGAVSLALLPLLSTTANAVPFADARAGGMGGVGVASGDYTRASQNPALLTRFKDSEDFYFQLGAGVLARDYEDTIDDIDALQDNLDAFEALVNSGDPNGLPEAERLKDDIVGQLEDLNQAKPEANAGVLLGFFVPSKTLGFGLSLNGYLVGNGLINYIEEDEQLLDDALAGAPFDQDAIQSNADVQAVGITEVALSFAREFQSPWLGQFSVGVSPKVQRFDTYYYNANVSNFDEDDITSDDNLNDQTEFNFDVGFQGSYGPWQYGLVGRNLISQSVRNTNNQDVELKPTVIGAVAYQQGGFTAALDLDLIKDESFALFTDPRQWARLGLEYDFAGHAQLRAGYRHDLEGNYEDVLSLGLGISPGDVFTLDLAGQFGSDDERGAMAQLGFKF</sequence>
<feature type="chain" id="PRO_5003151682" evidence="1">
    <location>
        <begin position="24"/>
        <end position="396"/>
    </location>
</feature>
<organism evidence="2 3">
    <name type="scientific">Ferrimonas balearica (strain DSM 9799 / CCM 4581 / KCTC 23876 / PAT)</name>
    <dbReference type="NCBI Taxonomy" id="550540"/>
    <lineage>
        <taxon>Bacteria</taxon>
        <taxon>Pseudomonadati</taxon>
        <taxon>Pseudomonadota</taxon>
        <taxon>Gammaproteobacteria</taxon>
        <taxon>Alteromonadales</taxon>
        <taxon>Ferrimonadaceae</taxon>
        <taxon>Ferrimonas</taxon>
    </lineage>
</organism>
<dbReference type="OrthoDB" id="6077588at2"/>
<dbReference type="Gene3D" id="2.40.160.60">
    <property type="entry name" value="Outer membrane protein transport protein (OMPP1/FadL/TodX)"/>
    <property type="match status" value="1"/>
</dbReference>
<dbReference type="InterPro" id="IPR032811">
    <property type="entry name" value="Put_conjugal_transfer"/>
</dbReference>
<dbReference type="AlphaFoldDB" id="E1SNV6"/>
<dbReference type="Pfam" id="PF13729">
    <property type="entry name" value="TraF_2"/>
    <property type="match status" value="1"/>
</dbReference>
<dbReference type="RefSeq" id="WP_013347069.1">
    <property type="nucleotide sequence ID" value="NC_014541.1"/>
</dbReference>
<evidence type="ECO:0000256" key="1">
    <source>
        <dbReference type="SAM" id="SignalP"/>
    </source>
</evidence>
<dbReference type="SUPFAM" id="SSF56935">
    <property type="entry name" value="Porins"/>
    <property type="match status" value="1"/>
</dbReference>
<proteinExistence type="predicted"/>
<protein>
    <submittedName>
        <fullName evidence="2">Putative plasmid transfer protein</fullName>
    </submittedName>
</protein>
<feature type="signal peptide" evidence="1">
    <location>
        <begin position="1"/>
        <end position="23"/>
    </location>
</feature>
<dbReference type="eggNOG" id="ENOG502Z8UB">
    <property type="taxonomic scope" value="Bacteria"/>
</dbReference>
<dbReference type="STRING" id="550540.Fbal_3567"/>
<dbReference type="HOGENOM" id="CLU_037007_1_0_6"/>
<accession>E1SNV6</accession>
<dbReference type="Proteomes" id="UP000006683">
    <property type="component" value="Chromosome"/>
</dbReference>
<dbReference type="GeneID" id="67183771"/>
<dbReference type="EMBL" id="CP002209">
    <property type="protein sequence ID" value="ADN77763.1"/>
    <property type="molecule type" value="Genomic_DNA"/>
</dbReference>
<evidence type="ECO:0000313" key="3">
    <source>
        <dbReference type="Proteomes" id="UP000006683"/>
    </source>
</evidence>
<dbReference type="KEGG" id="fbl:Fbal_3567"/>
<reference evidence="2 3" key="1">
    <citation type="journal article" date="2010" name="Stand. Genomic Sci.">
        <title>Complete genome sequence of Ferrimonas balearica type strain (PAT).</title>
        <authorList>
            <person name="Nolan M."/>
            <person name="Sikorski J."/>
            <person name="Davenport K."/>
            <person name="Lucas S."/>
            <person name="Glavina Del Rio T."/>
            <person name="Tice H."/>
            <person name="Cheng J."/>
            <person name="Goodwin L."/>
            <person name="Pitluck S."/>
            <person name="Liolios K."/>
            <person name="Ivanova N."/>
            <person name="Mavromatis K."/>
            <person name="Ovchinnikova G."/>
            <person name="Pati A."/>
            <person name="Chen A."/>
            <person name="Palaniappan K."/>
            <person name="Land M."/>
            <person name="Hauser L."/>
            <person name="Chang Y."/>
            <person name="Jeffries C."/>
            <person name="Tapia R."/>
            <person name="Brettin T."/>
            <person name="Detter J."/>
            <person name="Han C."/>
            <person name="Yasawong M."/>
            <person name="Rohde M."/>
            <person name="Tindall B."/>
            <person name="Goker M."/>
            <person name="Woyke T."/>
            <person name="Bristow J."/>
            <person name="Eisen J."/>
            <person name="Markowitz V."/>
            <person name="Hugenholtz P."/>
            <person name="Kyrpides N."/>
            <person name="Klenk H."/>
            <person name="Lapidus A."/>
        </authorList>
    </citation>
    <scope>NUCLEOTIDE SEQUENCE [LARGE SCALE GENOMIC DNA]</scope>
    <source>
        <strain evidence="3">DSM 9799 / CCM 4581 / KCTC 23876 / PAT</strain>
    </source>
</reference>
<keyword evidence="3" id="KW-1185">Reference proteome</keyword>
<keyword evidence="1" id="KW-0732">Signal</keyword>
<name>E1SNV6_FERBD</name>
<gene>
    <name evidence="2" type="ordered locus">Fbal_3567</name>
</gene>
<evidence type="ECO:0000313" key="2">
    <source>
        <dbReference type="EMBL" id="ADN77763.1"/>
    </source>
</evidence>